<dbReference type="Proteomes" id="UP001256673">
    <property type="component" value="Unassembled WGS sequence"/>
</dbReference>
<evidence type="ECO:0000313" key="2">
    <source>
        <dbReference type="Proteomes" id="UP001256673"/>
    </source>
</evidence>
<name>A0ABU3S056_9MICO</name>
<sequence length="141" mass="14601">MTTTTTTPAVEVDVWGHTAALGEAGAAVDAATASGDPGAIAAAAHALIVAAAAHGWPTATALVFTYKRTGPVAHLWGLWRVVDVHGRVLREWEDEPGDMTDEPEEELVALDLITNRAATLHATDYGTPTGAAATVLHTLTL</sequence>
<dbReference type="RefSeq" id="WP_316002097.1">
    <property type="nucleotide sequence ID" value="NZ_JAWDIU010000008.1"/>
</dbReference>
<dbReference type="EMBL" id="JAWDIU010000008">
    <property type="protein sequence ID" value="MDU0328502.1"/>
    <property type="molecule type" value="Genomic_DNA"/>
</dbReference>
<gene>
    <name evidence="1" type="ORF">RWH43_17215</name>
</gene>
<organism evidence="1 2">
    <name type="scientific">Microbacterium algihabitans</name>
    <dbReference type="NCBI Taxonomy" id="3075992"/>
    <lineage>
        <taxon>Bacteria</taxon>
        <taxon>Bacillati</taxon>
        <taxon>Actinomycetota</taxon>
        <taxon>Actinomycetes</taxon>
        <taxon>Micrococcales</taxon>
        <taxon>Microbacteriaceae</taxon>
        <taxon>Microbacterium</taxon>
    </lineage>
</organism>
<keyword evidence="2" id="KW-1185">Reference proteome</keyword>
<accession>A0ABU3S056</accession>
<proteinExistence type="predicted"/>
<evidence type="ECO:0000313" key="1">
    <source>
        <dbReference type="EMBL" id="MDU0328502.1"/>
    </source>
</evidence>
<reference evidence="1 2" key="1">
    <citation type="submission" date="2023-09" db="EMBL/GenBank/DDBJ databases">
        <title>Microbacterium fusihabitans sp. nov., Microbacterium phycihabitans sp. nov., and Microbacterium cervinum sp. nov., isolated from dried seaweeds of beach.</title>
        <authorList>
            <person name="Lee S.D."/>
        </authorList>
    </citation>
    <scope>NUCLEOTIDE SEQUENCE [LARGE SCALE GENOMIC DNA]</scope>
    <source>
        <strain evidence="1 2">KSW2-21</strain>
    </source>
</reference>
<protein>
    <submittedName>
        <fullName evidence="1">Uncharacterized protein</fullName>
    </submittedName>
</protein>
<comment type="caution">
    <text evidence="1">The sequence shown here is derived from an EMBL/GenBank/DDBJ whole genome shotgun (WGS) entry which is preliminary data.</text>
</comment>